<feature type="domain" description="Peptidase M16 C-terminal" evidence="3">
    <location>
        <begin position="637"/>
        <end position="805"/>
    </location>
</feature>
<dbReference type="Pfam" id="PF00675">
    <property type="entry name" value="Peptidase_M16"/>
    <property type="match status" value="1"/>
</dbReference>
<dbReference type="InterPro" id="IPR007863">
    <property type="entry name" value="Peptidase_M16_C"/>
</dbReference>
<evidence type="ECO:0000313" key="4">
    <source>
        <dbReference type="EMBL" id="KUG25699.1"/>
    </source>
</evidence>
<evidence type="ECO:0000259" key="3">
    <source>
        <dbReference type="Pfam" id="PF05193"/>
    </source>
</evidence>
<dbReference type="GO" id="GO:0004222">
    <property type="term" value="F:metalloendopeptidase activity"/>
    <property type="evidence" value="ECO:0007669"/>
    <property type="project" value="InterPro"/>
</dbReference>
<dbReference type="PANTHER" id="PTHR11851">
    <property type="entry name" value="METALLOPROTEASE"/>
    <property type="match status" value="1"/>
</dbReference>
<dbReference type="PANTHER" id="PTHR11851:SF49">
    <property type="entry name" value="MITOCHONDRIAL-PROCESSING PEPTIDASE SUBUNIT ALPHA"/>
    <property type="match status" value="1"/>
</dbReference>
<proteinExistence type="inferred from homology"/>
<dbReference type="InterPro" id="IPR011765">
    <property type="entry name" value="Pept_M16_N"/>
</dbReference>
<comment type="similarity">
    <text evidence="1">Belongs to the peptidase M16 family.</text>
</comment>
<dbReference type="EMBL" id="LNQE01000622">
    <property type="protein sequence ID" value="KUG25699.1"/>
    <property type="molecule type" value="Genomic_DNA"/>
</dbReference>
<evidence type="ECO:0008006" key="5">
    <source>
        <dbReference type="Google" id="ProtNLM"/>
    </source>
</evidence>
<evidence type="ECO:0000259" key="2">
    <source>
        <dbReference type="Pfam" id="PF00675"/>
    </source>
</evidence>
<name>A0A0W8FZN9_9ZZZZ</name>
<feature type="domain" description="Peptidase M16 N-terminal" evidence="2">
    <location>
        <begin position="57"/>
        <end position="203"/>
    </location>
</feature>
<dbReference type="Pfam" id="PF05193">
    <property type="entry name" value="Peptidase_M16_C"/>
    <property type="match status" value="2"/>
</dbReference>
<gene>
    <name evidence="4" type="ORF">ASZ90_004471</name>
</gene>
<evidence type="ECO:0000256" key="1">
    <source>
        <dbReference type="ARBA" id="ARBA00007261"/>
    </source>
</evidence>
<protein>
    <recommendedName>
        <fullName evidence="5">Insulinase family protein</fullName>
    </recommendedName>
</protein>
<accession>A0A0W8FZN9</accession>
<dbReference type="PROSITE" id="PS00143">
    <property type="entry name" value="INSULINASE"/>
    <property type="match status" value="1"/>
</dbReference>
<dbReference type="Gene3D" id="3.30.830.10">
    <property type="entry name" value="Metalloenzyme, LuxS/M16 peptidase-like"/>
    <property type="match status" value="3"/>
</dbReference>
<organism evidence="4">
    <name type="scientific">hydrocarbon metagenome</name>
    <dbReference type="NCBI Taxonomy" id="938273"/>
    <lineage>
        <taxon>unclassified sequences</taxon>
        <taxon>metagenomes</taxon>
        <taxon>ecological metagenomes</taxon>
    </lineage>
</organism>
<dbReference type="InterPro" id="IPR011249">
    <property type="entry name" value="Metalloenz_LuxS/M16"/>
</dbReference>
<dbReference type="InterPro" id="IPR050361">
    <property type="entry name" value="MPP/UQCRC_Complex"/>
</dbReference>
<dbReference type="InterPro" id="IPR001431">
    <property type="entry name" value="Pept_M16_Zn_BS"/>
</dbReference>
<feature type="domain" description="Peptidase M16 C-terminal" evidence="3">
    <location>
        <begin position="212"/>
        <end position="302"/>
    </location>
</feature>
<dbReference type="SUPFAM" id="SSF63411">
    <property type="entry name" value="LuxS/MPP-like metallohydrolase"/>
    <property type="match status" value="3"/>
</dbReference>
<dbReference type="GO" id="GO:0006508">
    <property type="term" value="P:proteolysis"/>
    <property type="evidence" value="ECO:0007669"/>
    <property type="project" value="InterPro"/>
</dbReference>
<dbReference type="AlphaFoldDB" id="A0A0W8FZN9"/>
<reference evidence="4" key="1">
    <citation type="journal article" date="2015" name="Proc. Natl. Acad. Sci. U.S.A.">
        <title>Networks of energetic and metabolic interactions define dynamics in microbial communities.</title>
        <authorList>
            <person name="Embree M."/>
            <person name="Liu J.K."/>
            <person name="Al-Bassam M.M."/>
            <person name="Zengler K."/>
        </authorList>
    </citation>
    <scope>NUCLEOTIDE SEQUENCE</scope>
</reference>
<sequence length="872" mass="99180">MIKKNVFVFICVFFFVVNMQIFSQNPSGTSSNDAIKVRAASLPEGVSIHQLNNGMEVLLIENPVLPMTGVNVAVKIGSAYETFSTSGMSHMLEHLLFNGTTSRTQKELYDEVDLIGGYNNAHTSAYYTNYMMVTPAENIGKGMELQADMLFNSIVPEDKFEKEKGIVLEEISKSLASPQEQFERNATSVLYKGHALSLPTLGTYSTIESLLRDDVYTFYKNNYVPNNMILTAIGNFKTDEMLKQIKDIYGKAAPGLVKGEEYFNWNTGFQLLSQAIQKDFVYNRFYDGKDNALQLFYEIPSDKSPEFYGLLNLVLDKNSSDMQQLLKAEFPQIVKSFKVSTRLTPINNFIEAVILFENDNNLTEIVKSVTGKLVNLSYSLPDETIQSVETKERTDFLKNIEKPHMFGIYNSQQIIMNGFESILTSYSKGKYNDAAKELTEFKFSSQPVIIIQTPLEKSSEEKIETTKDIKLFTDENTGKYLIVSQNELSNLLAIHYLVKHKAYYENKYGKDAAQILHDCFGQRLNSDENQKVSSQFGFTFTVNDNPFIPMDDIYLHPDFGYIRVEGLADDLDGAVNFLNEQLNNFIPTEEEFEKAIEKFKNIEMMSMGGDKARKLFDKTYKEIINEPNPYSDTEVELTYENLISFTKEYFQPSNMIISVVSPASPGMVNELFNGLNFARPEVGLGVYTTSYKLQGEPVKIEKAGGSDRAYIFWGFINEINPDDTPALTALSLILSDKIVFDIREKQGMAYHMSAGINVIDDKALFYINQGTRPQNVDTLVAQYENFFSMNMIEDLPEEELEKSVNMYLGRMMFRRLSSINQAFYLGSSFYLDNNFNRDKEFLAQLKDVKLSDVKNAAAKYMKVNYPVLVIVR</sequence>
<dbReference type="GO" id="GO:0046872">
    <property type="term" value="F:metal ion binding"/>
    <property type="evidence" value="ECO:0007669"/>
    <property type="project" value="InterPro"/>
</dbReference>
<comment type="caution">
    <text evidence="4">The sequence shown here is derived from an EMBL/GenBank/DDBJ whole genome shotgun (WGS) entry which is preliminary data.</text>
</comment>